<dbReference type="GO" id="GO:0016887">
    <property type="term" value="F:ATP hydrolysis activity"/>
    <property type="evidence" value="ECO:0007669"/>
    <property type="project" value="InterPro"/>
</dbReference>
<dbReference type="EMBL" id="MN739352">
    <property type="protein sequence ID" value="QHS99944.1"/>
    <property type="molecule type" value="Genomic_DNA"/>
</dbReference>
<dbReference type="PANTHER" id="PTHR23070">
    <property type="entry name" value="BCS1 AAA-TYPE ATPASE"/>
    <property type="match status" value="1"/>
</dbReference>
<dbReference type="InterPro" id="IPR003959">
    <property type="entry name" value="ATPase_AAA_core"/>
</dbReference>
<name>A0A6C0C865_9ZZZZ</name>
<dbReference type="AlphaFoldDB" id="A0A6C0C865"/>
<dbReference type="InterPro" id="IPR027417">
    <property type="entry name" value="P-loop_NTPase"/>
</dbReference>
<dbReference type="GO" id="GO:0005524">
    <property type="term" value="F:ATP binding"/>
    <property type="evidence" value="ECO:0007669"/>
    <property type="project" value="InterPro"/>
</dbReference>
<feature type="domain" description="ATPase AAA-type core" evidence="1">
    <location>
        <begin position="218"/>
        <end position="248"/>
    </location>
</feature>
<reference evidence="2" key="1">
    <citation type="journal article" date="2020" name="Nature">
        <title>Giant virus diversity and host interactions through global metagenomics.</title>
        <authorList>
            <person name="Schulz F."/>
            <person name="Roux S."/>
            <person name="Paez-Espino D."/>
            <person name="Jungbluth S."/>
            <person name="Walsh D.A."/>
            <person name="Denef V.J."/>
            <person name="McMahon K.D."/>
            <person name="Konstantinidis K.T."/>
            <person name="Eloe-Fadrosh E.A."/>
            <person name="Kyrpides N.C."/>
            <person name="Woyke T."/>
        </authorList>
    </citation>
    <scope>NUCLEOTIDE SEQUENCE</scope>
    <source>
        <strain evidence="2">GVMAG-M-3300020192-26</strain>
    </source>
</reference>
<proteinExistence type="predicted"/>
<evidence type="ECO:0000259" key="1">
    <source>
        <dbReference type="Pfam" id="PF00004"/>
    </source>
</evidence>
<organism evidence="2">
    <name type="scientific">viral metagenome</name>
    <dbReference type="NCBI Taxonomy" id="1070528"/>
    <lineage>
        <taxon>unclassified sequences</taxon>
        <taxon>metagenomes</taxon>
        <taxon>organismal metagenomes</taxon>
    </lineage>
</organism>
<dbReference type="Pfam" id="PF00004">
    <property type="entry name" value="AAA"/>
    <property type="match status" value="1"/>
</dbReference>
<sequence length="272" mass="31026">MGSRIAISLALSGIVTNILQRIYSVFFLDGIMNYFSRQYVVTVNEDNFMFNKLSTHIYEKHGTKIRDFVFKNESGKNKLIGTKCLKNIVETYDYDNKKYNMTINLITKSNADKTEPEKVSIQISSNSVAAIESYINHHVTSLSNNISNKIPIYRINIKKTSDRRTADWSCSIVKLSKNVKNTIVSDTVKKSFYDDVHNFINNEQFYLDRGLPYKRGYILHGQPGCGKTSLVKAIANQYKLPIFIVDLNIVNDNAEFIKLMGVVTSNIFLDIS</sequence>
<accession>A0A6C0C865</accession>
<protein>
    <recommendedName>
        <fullName evidence="1">ATPase AAA-type core domain-containing protein</fullName>
    </recommendedName>
</protein>
<dbReference type="InterPro" id="IPR050747">
    <property type="entry name" value="Mitochondrial_chaperone_BCS1"/>
</dbReference>
<dbReference type="SUPFAM" id="SSF52540">
    <property type="entry name" value="P-loop containing nucleoside triphosphate hydrolases"/>
    <property type="match status" value="1"/>
</dbReference>
<dbReference type="Gene3D" id="3.40.50.300">
    <property type="entry name" value="P-loop containing nucleotide triphosphate hydrolases"/>
    <property type="match status" value="1"/>
</dbReference>
<evidence type="ECO:0000313" key="2">
    <source>
        <dbReference type="EMBL" id="QHS99944.1"/>
    </source>
</evidence>